<organism evidence="2 3">
    <name type="scientific">Amnibacterium endophyticum</name>
    <dbReference type="NCBI Taxonomy" id="2109337"/>
    <lineage>
        <taxon>Bacteria</taxon>
        <taxon>Bacillati</taxon>
        <taxon>Actinomycetota</taxon>
        <taxon>Actinomycetes</taxon>
        <taxon>Micrococcales</taxon>
        <taxon>Microbacteriaceae</taxon>
        <taxon>Amnibacterium</taxon>
    </lineage>
</organism>
<feature type="transmembrane region" description="Helical" evidence="1">
    <location>
        <begin position="49"/>
        <end position="69"/>
    </location>
</feature>
<protein>
    <submittedName>
        <fullName evidence="2">Trp biosynthesis-associated membrane protein</fullName>
    </submittedName>
</protein>
<dbReference type="EMBL" id="JBHUEA010000006">
    <property type="protein sequence ID" value="MFD1720977.1"/>
    <property type="molecule type" value="Genomic_DNA"/>
</dbReference>
<dbReference type="InterPro" id="IPR019051">
    <property type="entry name" value="Trp_biosyn_TM_oprn/chp"/>
</dbReference>
<feature type="transmembrane region" description="Helical" evidence="1">
    <location>
        <begin position="126"/>
        <end position="149"/>
    </location>
</feature>
<dbReference type="RefSeq" id="WP_377932806.1">
    <property type="nucleotide sequence ID" value="NZ_JBHUEA010000006.1"/>
</dbReference>
<dbReference type="Pfam" id="PF09534">
    <property type="entry name" value="Trp_oprn_chp"/>
    <property type="match status" value="1"/>
</dbReference>
<dbReference type="Proteomes" id="UP001597347">
    <property type="component" value="Unassembled WGS sequence"/>
</dbReference>
<keyword evidence="1" id="KW-1133">Transmembrane helix</keyword>
<evidence type="ECO:0000256" key="1">
    <source>
        <dbReference type="SAM" id="Phobius"/>
    </source>
</evidence>
<keyword evidence="3" id="KW-1185">Reference proteome</keyword>
<keyword evidence="1" id="KW-0812">Transmembrane</keyword>
<accession>A0ABW4LCF0</accession>
<comment type="caution">
    <text evidence="2">The sequence shown here is derived from an EMBL/GenBank/DDBJ whole genome shotgun (WGS) entry which is preliminary data.</text>
</comment>
<feature type="transmembrane region" description="Helical" evidence="1">
    <location>
        <begin position="76"/>
        <end position="97"/>
    </location>
</feature>
<name>A0ABW4LCF0_9MICO</name>
<evidence type="ECO:0000313" key="3">
    <source>
        <dbReference type="Proteomes" id="UP001597347"/>
    </source>
</evidence>
<gene>
    <name evidence="2" type="ORF">ACFSBI_05395</name>
</gene>
<reference evidence="3" key="1">
    <citation type="journal article" date="2019" name="Int. J. Syst. Evol. Microbiol.">
        <title>The Global Catalogue of Microorganisms (GCM) 10K type strain sequencing project: providing services to taxonomists for standard genome sequencing and annotation.</title>
        <authorList>
            <consortium name="The Broad Institute Genomics Platform"/>
            <consortium name="The Broad Institute Genome Sequencing Center for Infectious Disease"/>
            <person name="Wu L."/>
            <person name="Ma J."/>
        </authorList>
    </citation>
    <scope>NUCLEOTIDE SEQUENCE [LARGE SCALE GENOMIC DNA]</scope>
    <source>
        <strain evidence="3">CGMCC 1.12471</strain>
    </source>
</reference>
<keyword evidence="1" id="KW-0472">Membrane</keyword>
<proteinExistence type="predicted"/>
<sequence length="186" mass="18204">MTPARERMFVVLALVALGGFAVLVSTRTFAVVTVPGLARPVEVAGSQAAPALAPLGLACLALAGALTIAGPVVRRVLGAVLVLLGAAEVLLLVPLAADPASGVLGAVSTATGLVGAADGAVAGSGWAAAGTVGGVLAAAVGVVVLIRAGRWSTGGRRFRKQDAAVVRSTDPIAEWDALTRGGDPTE</sequence>
<evidence type="ECO:0000313" key="2">
    <source>
        <dbReference type="EMBL" id="MFD1720977.1"/>
    </source>
</evidence>